<feature type="compositionally biased region" description="Basic and acidic residues" evidence="1">
    <location>
        <begin position="61"/>
        <end position="71"/>
    </location>
</feature>
<dbReference type="EMBL" id="JBBPDW010000006">
    <property type="protein sequence ID" value="KAK7551708.1"/>
    <property type="molecule type" value="Genomic_DNA"/>
</dbReference>
<dbReference type="Proteomes" id="UP001365128">
    <property type="component" value="Unassembled WGS sequence"/>
</dbReference>
<feature type="compositionally biased region" description="Low complexity" evidence="1">
    <location>
        <begin position="279"/>
        <end position="290"/>
    </location>
</feature>
<dbReference type="Gene3D" id="2.60.40.3960">
    <property type="entry name" value="Velvet domain"/>
    <property type="match status" value="1"/>
</dbReference>
<keyword evidence="3" id="KW-1185">Reference proteome</keyword>
<name>A0ABR1MKK2_9PEZI</name>
<protein>
    <recommendedName>
        <fullName evidence="4">Velvet domain-containing protein</fullName>
    </recommendedName>
</protein>
<feature type="region of interest" description="Disordered" evidence="1">
    <location>
        <begin position="33"/>
        <end position="75"/>
    </location>
</feature>
<feature type="compositionally biased region" description="Low complexity" evidence="1">
    <location>
        <begin position="243"/>
        <end position="271"/>
    </location>
</feature>
<dbReference type="InterPro" id="IPR038491">
    <property type="entry name" value="Velvet_dom_sf"/>
</dbReference>
<reference evidence="2 3" key="1">
    <citation type="submission" date="2024-04" db="EMBL/GenBank/DDBJ databases">
        <title>Phyllosticta paracitricarpa is synonymous to the EU quarantine fungus P. citricarpa based on phylogenomic analyses.</title>
        <authorList>
            <consortium name="Lawrence Berkeley National Laboratory"/>
            <person name="Van Ingen-Buijs V.A."/>
            <person name="Van Westerhoven A.C."/>
            <person name="Haridas S."/>
            <person name="Skiadas P."/>
            <person name="Martin F."/>
            <person name="Groenewald J.Z."/>
            <person name="Crous P.W."/>
            <person name="Seidl M.F."/>
        </authorList>
    </citation>
    <scope>NUCLEOTIDE SEQUENCE [LARGE SCALE GENOMIC DNA]</scope>
    <source>
        <strain evidence="2 3">CBS 122670</strain>
    </source>
</reference>
<evidence type="ECO:0000313" key="2">
    <source>
        <dbReference type="EMBL" id="KAK7551708.1"/>
    </source>
</evidence>
<evidence type="ECO:0008006" key="4">
    <source>
        <dbReference type="Google" id="ProtNLM"/>
    </source>
</evidence>
<feature type="compositionally biased region" description="Polar residues" evidence="1">
    <location>
        <begin position="291"/>
        <end position="300"/>
    </location>
</feature>
<evidence type="ECO:0000313" key="3">
    <source>
        <dbReference type="Proteomes" id="UP001365128"/>
    </source>
</evidence>
<accession>A0ABR1MKK2</accession>
<feature type="region of interest" description="Disordered" evidence="1">
    <location>
        <begin position="214"/>
        <end position="300"/>
    </location>
</feature>
<proteinExistence type="predicted"/>
<organism evidence="2 3">
    <name type="scientific">Phyllosticta citricarpa</name>
    <dbReference type="NCBI Taxonomy" id="55181"/>
    <lineage>
        <taxon>Eukaryota</taxon>
        <taxon>Fungi</taxon>
        <taxon>Dikarya</taxon>
        <taxon>Ascomycota</taxon>
        <taxon>Pezizomycotina</taxon>
        <taxon>Dothideomycetes</taxon>
        <taxon>Dothideomycetes incertae sedis</taxon>
        <taxon>Botryosphaeriales</taxon>
        <taxon>Phyllostictaceae</taxon>
        <taxon>Phyllosticta</taxon>
    </lineage>
</organism>
<gene>
    <name evidence="2" type="ORF">IWX46DRAFT_578961</name>
</gene>
<sequence>MLAALDKGPALSKSTAPTSAVLWEQGFWKPHARGPEYPGLRQADGNQDASGIHETSIPLRLEQKNRGRGKADLPGSQIPPLRNVLILVESTREAAAQSRRVVRVGRGPVKGMRRTRQEPRLATGYALGQASRFKLRASTVFQILHREPLNGRSSAVPTISVAMCIVIRLRHPSLFASRLGSMAARAAARRPCSSFFLFSFSLPSSRAALVRGYRPRDGSSAEADGEAFRRQMPRGRRRRRNISDASASRVSTRSTSRQGTSSLTSSSALLRRSSRIAERSSSAAAPESSTNNTPLVNGSSPTMAYVARRTQTNDNLGARAVEDMDRRSRRIRLDNPRTIRQNSNGRADGYDASGFVMDVIEQPPSSARLGQTLSPIQVRLRSRSHSAASMHEGHLVAFVSLTTRGSDGSDVPVGSEVLSGNGGSGLANSIQPADGDSRDVVGYASFSGLKIMQEGMYRIRVNLIKVDGGQGEVMQIVNSRAIVVGRS</sequence>
<evidence type="ECO:0000256" key="1">
    <source>
        <dbReference type="SAM" id="MobiDB-lite"/>
    </source>
</evidence>
<comment type="caution">
    <text evidence="2">The sequence shown here is derived from an EMBL/GenBank/DDBJ whole genome shotgun (WGS) entry which is preliminary data.</text>
</comment>
<feature type="compositionally biased region" description="Basic residues" evidence="1">
    <location>
        <begin position="231"/>
        <end position="240"/>
    </location>
</feature>